<dbReference type="EnsemblMetazoa" id="CJA33887.1">
    <property type="protein sequence ID" value="CJA33887.1"/>
    <property type="gene ID" value="WBGene00209734"/>
</dbReference>
<dbReference type="Proteomes" id="UP000005237">
    <property type="component" value="Unassembled WGS sequence"/>
</dbReference>
<organism evidence="1 2">
    <name type="scientific">Caenorhabditis japonica</name>
    <dbReference type="NCBI Taxonomy" id="281687"/>
    <lineage>
        <taxon>Eukaryota</taxon>
        <taxon>Metazoa</taxon>
        <taxon>Ecdysozoa</taxon>
        <taxon>Nematoda</taxon>
        <taxon>Chromadorea</taxon>
        <taxon>Rhabditida</taxon>
        <taxon>Rhabditina</taxon>
        <taxon>Rhabditomorpha</taxon>
        <taxon>Rhabditoidea</taxon>
        <taxon>Rhabditidae</taxon>
        <taxon>Peloderinae</taxon>
        <taxon>Caenorhabditis</taxon>
    </lineage>
</organism>
<keyword evidence="2" id="KW-1185">Reference proteome</keyword>
<reference evidence="1" key="2">
    <citation type="submission" date="2022-06" db="UniProtKB">
        <authorList>
            <consortium name="EnsemblMetazoa"/>
        </authorList>
    </citation>
    <scope>IDENTIFICATION</scope>
    <source>
        <strain evidence="1">DF5081</strain>
    </source>
</reference>
<evidence type="ECO:0000313" key="1">
    <source>
        <dbReference type="EnsemblMetazoa" id="CJA33887.1"/>
    </source>
</evidence>
<proteinExistence type="predicted"/>
<evidence type="ECO:0000313" key="2">
    <source>
        <dbReference type="Proteomes" id="UP000005237"/>
    </source>
</evidence>
<accession>A0A8R1IHD0</accession>
<reference evidence="2" key="1">
    <citation type="submission" date="2010-08" db="EMBL/GenBank/DDBJ databases">
        <authorList>
            <consortium name="Caenorhabditis japonica Sequencing Consortium"/>
            <person name="Wilson R.K."/>
        </authorList>
    </citation>
    <scope>NUCLEOTIDE SEQUENCE [LARGE SCALE GENOMIC DNA]</scope>
    <source>
        <strain evidence="2">DF5081</strain>
    </source>
</reference>
<protein>
    <submittedName>
        <fullName evidence="1">Uncharacterized protein</fullName>
    </submittedName>
</protein>
<dbReference type="AlphaFoldDB" id="A0A8R1IHD0"/>
<sequence length="69" mass="8150">MDGLWLNGGSIGDADVRTMCETRLNEKQCARRANRDSCTFRVKIRCRRFKTIHCQCKRRKWSLSDEITQ</sequence>
<name>A0A8R1IHD0_CAEJA</name>